<proteinExistence type="predicted"/>
<protein>
    <submittedName>
        <fullName evidence="2">Uncharacterized protein</fullName>
    </submittedName>
</protein>
<evidence type="ECO:0000313" key="3">
    <source>
        <dbReference type="Proteomes" id="UP000016935"/>
    </source>
</evidence>
<name>R0KD11_EXST2</name>
<dbReference type="Proteomes" id="UP000016935">
    <property type="component" value="Unassembled WGS sequence"/>
</dbReference>
<dbReference type="RefSeq" id="XP_008021280.1">
    <property type="nucleotide sequence ID" value="XM_008023089.1"/>
</dbReference>
<dbReference type="AlphaFoldDB" id="R0KD11"/>
<dbReference type="EMBL" id="KB908482">
    <property type="protein sequence ID" value="EOA90798.1"/>
    <property type="molecule type" value="Genomic_DNA"/>
</dbReference>
<feature type="compositionally biased region" description="Polar residues" evidence="1">
    <location>
        <begin position="12"/>
        <end position="27"/>
    </location>
</feature>
<sequence length="120" mass="12525">MTAGPGAHPSSAKKNTMTICPANGTSGNTIRVEAHSDPMAMSTDNALVPLPHTKPSNVAIPSTMPPLWDANSKVKITIVPKKAPVPEHALAKTATPTTHAFTLPAMSSDHSCQPPTPHYT</sequence>
<accession>R0KD11</accession>
<reference evidence="2 3" key="1">
    <citation type="journal article" date="2012" name="PLoS Pathog.">
        <title>Diverse lifestyles and strategies of plant pathogenesis encoded in the genomes of eighteen Dothideomycetes fungi.</title>
        <authorList>
            <person name="Ohm R.A."/>
            <person name="Feau N."/>
            <person name="Henrissat B."/>
            <person name="Schoch C.L."/>
            <person name="Horwitz B.A."/>
            <person name="Barry K.W."/>
            <person name="Condon B.J."/>
            <person name="Copeland A.C."/>
            <person name="Dhillon B."/>
            <person name="Glaser F."/>
            <person name="Hesse C.N."/>
            <person name="Kosti I."/>
            <person name="LaButti K."/>
            <person name="Lindquist E.A."/>
            <person name="Lucas S."/>
            <person name="Salamov A.A."/>
            <person name="Bradshaw R.E."/>
            <person name="Ciuffetti L."/>
            <person name="Hamelin R.C."/>
            <person name="Kema G.H.J."/>
            <person name="Lawrence C."/>
            <person name="Scott J.A."/>
            <person name="Spatafora J.W."/>
            <person name="Turgeon B.G."/>
            <person name="de Wit P.J.G.M."/>
            <person name="Zhong S."/>
            <person name="Goodwin S.B."/>
            <person name="Grigoriev I.V."/>
        </authorList>
    </citation>
    <scope>NUCLEOTIDE SEQUENCE [LARGE SCALE GENOMIC DNA]</scope>
    <source>
        <strain evidence="3">28A</strain>
    </source>
</reference>
<dbReference type="HOGENOM" id="CLU_2051097_0_0_1"/>
<dbReference type="GeneID" id="19404114"/>
<feature type="region of interest" description="Disordered" evidence="1">
    <location>
        <begin position="1"/>
        <end position="27"/>
    </location>
</feature>
<evidence type="ECO:0000256" key="1">
    <source>
        <dbReference type="SAM" id="MobiDB-lite"/>
    </source>
</evidence>
<keyword evidence="3" id="KW-1185">Reference proteome</keyword>
<gene>
    <name evidence="2" type="ORF">SETTUDRAFT_36307</name>
</gene>
<evidence type="ECO:0000313" key="2">
    <source>
        <dbReference type="EMBL" id="EOA90798.1"/>
    </source>
</evidence>
<reference evidence="2 3" key="2">
    <citation type="journal article" date="2013" name="PLoS Genet.">
        <title>Comparative genome structure, secondary metabolite, and effector coding capacity across Cochliobolus pathogens.</title>
        <authorList>
            <person name="Condon B.J."/>
            <person name="Leng Y."/>
            <person name="Wu D."/>
            <person name="Bushley K.E."/>
            <person name="Ohm R.A."/>
            <person name="Otillar R."/>
            <person name="Martin J."/>
            <person name="Schackwitz W."/>
            <person name="Grimwood J."/>
            <person name="MohdZainudin N."/>
            <person name="Xue C."/>
            <person name="Wang R."/>
            <person name="Manning V.A."/>
            <person name="Dhillon B."/>
            <person name="Tu Z.J."/>
            <person name="Steffenson B.J."/>
            <person name="Salamov A."/>
            <person name="Sun H."/>
            <person name="Lowry S."/>
            <person name="LaButti K."/>
            <person name="Han J."/>
            <person name="Copeland A."/>
            <person name="Lindquist E."/>
            <person name="Barry K."/>
            <person name="Schmutz J."/>
            <person name="Baker S.E."/>
            <person name="Ciuffetti L.M."/>
            <person name="Grigoriev I.V."/>
            <person name="Zhong S."/>
            <person name="Turgeon B.G."/>
        </authorList>
    </citation>
    <scope>NUCLEOTIDE SEQUENCE [LARGE SCALE GENOMIC DNA]</scope>
    <source>
        <strain evidence="3">28A</strain>
    </source>
</reference>
<organism evidence="2 3">
    <name type="scientific">Exserohilum turcicum (strain 28A)</name>
    <name type="common">Northern leaf blight fungus</name>
    <name type="synonym">Setosphaeria turcica</name>
    <dbReference type="NCBI Taxonomy" id="671987"/>
    <lineage>
        <taxon>Eukaryota</taxon>
        <taxon>Fungi</taxon>
        <taxon>Dikarya</taxon>
        <taxon>Ascomycota</taxon>
        <taxon>Pezizomycotina</taxon>
        <taxon>Dothideomycetes</taxon>
        <taxon>Pleosporomycetidae</taxon>
        <taxon>Pleosporales</taxon>
        <taxon>Pleosporineae</taxon>
        <taxon>Pleosporaceae</taxon>
        <taxon>Exserohilum</taxon>
    </lineage>
</organism>